<proteinExistence type="predicted"/>
<evidence type="ECO:0000313" key="2">
    <source>
        <dbReference type="EMBL" id="GAA0608338.1"/>
    </source>
</evidence>
<feature type="chain" id="PRO_5046216974" description="Transporter" evidence="1">
    <location>
        <begin position="43"/>
        <end position="268"/>
    </location>
</feature>
<evidence type="ECO:0008006" key="4">
    <source>
        <dbReference type="Google" id="ProtNLM"/>
    </source>
</evidence>
<protein>
    <recommendedName>
        <fullName evidence="4">Transporter</fullName>
    </recommendedName>
</protein>
<sequence length="268" mass="29442">MNEPTQNPTGLRRPTSPGPLRAAARRLALLAAVLLAPWPAAAGVFDEFQIFDGRIAEPGGFDVNQHLVFGRRGRNGEGAPRNGLLTTSEIGYATATWHEIALYLPVAREFSGDLYGGGFKVRNTFVVPNAGERPIAGGLDIEIRHQSTRFSGANWAISLRPILDLRTGPWQLILNPTVEIPLGREGPVFAPAVRGVRQVAERVWLGVEHFMDFGRISRFERTERQAHQLFVTTDVRLGKSLALHVGLGHGLTHNSDRWAGKAILSFDF</sequence>
<keyword evidence="3" id="KW-1185">Reference proteome</keyword>
<evidence type="ECO:0000256" key="1">
    <source>
        <dbReference type="SAM" id="SignalP"/>
    </source>
</evidence>
<evidence type="ECO:0000313" key="3">
    <source>
        <dbReference type="Proteomes" id="UP001501588"/>
    </source>
</evidence>
<name>A0ABP3RJF5_9PROT</name>
<gene>
    <name evidence="2" type="ORF">GCM10009416_51420</name>
</gene>
<keyword evidence="1" id="KW-0732">Signal</keyword>
<dbReference type="RefSeq" id="WP_343898339.1">
    <property type="nucleotide sequence ID" value="NZ_BAAAFZ010000125.1"/>
</dbReference>
<comment type="caution">
    <text evidence="2">The sequence shown here is derived from an EMBL/GenBank/DDBJ whole genome shotgun (WGS) entry which is preliminary data.</text>
</comment>
<dbReference type="Proteomes" id="UP001501588">
    <property type="component" value="Unassembled WGS sequence"/>
</dbReference>
<organism evidence="2 3">
    <name type="scientific">Craurococcus roseus</name>
    <dbReference type="NCBI Taxonomy" id="77585"/>
    <lineage>
        <taxon>Bacteria</taxon>
        <taxon>Pseudomonadati</taxon>
        <taxon>Pseudomonadota</taxon>
        <taxon>Alphaproteobacteria</taxon>
        <taxon>Acetobacterales</taxon>
        <taxon>Acetobacteraceae</taxon>
        <taxon>Craurococcus</taxon>
    </lineage>
</organism>
<feature type="signal peptide" evidence="1">
    <location>
        <begin position="1"/>
        <end position="42"/>
    </location>
</feature>
<reference evidence="3" key="1">
    <citation type="journal article" date="2019" name="Int. J. Syst. Evol. Microbiol.">
        <title>The Global Catalogue of Microorganisms (GCM) 10K type strain sequencing project: providing services to taxonomists for standard genome sequencing and annotation.</title>
        <authorList>
            <consortium name="The Broad Institute Genomics Platform"/>
            <consortium name="The Broad Institute Genome Sequencing Center for Infectious Disease"/>
            <person name="Wu L."/>
            <person name="Ma J."/>
        </authorList>
    </citation>
    <scope>NUCLEOTIDE SEQUENCE [LARGE SCALE GENOMIC DNA]</scope>
    <source>
        <strain evidence="3">JCM 9933</strain>
    </source>
</reference>
<dbReference type="EMBL" id="BAAAFZ010000125">
    <property type="protein sequence ID" value="GAA0608338.1"/>
    <property type="molecule type" value="Genomic_DNA"/>
</dbReference>
<accession>A0ABP3RJF5</accession>